<gene>
    <name evidence="2" type="ORF">GJU41_21565</name>
</gene>
<feature type="domain" description="Methyltransferase" evidence="1">
    <location>
        <begin position="40"/>
        <end position="135"/>
    </location>
</feature>
<accession>A0A6I2MJ20</accession>
<protein>
    <submittedName>
        <fullName evidence="2">Methyltransferase domain-containing protein</fullName>
    </submittedName>
</protein>
<dbReference type="SUPFAM" id="SSF53335">
    <property type="entry name" value="S-adenosyl-L-methionine-dependent methyltransferases"/>
    <property type="match status" value="1"/>
</dbReference>
<dbReference type="InterPro" id="IPR041698">
    <property type="entry name" value="Methyltransf_25"/>
</dbReference>
<reference evidence="2 3" key="1">
    <citation type="submission" date="2019-11" db="EMBL/GenBank/DDBJ databases">
        <title>Bacillus idriensis genome.</title>
        <authorList>
            <person name="Konopka E.N."/>
            <person name="Newman J.D."/>
        </authorList>
    </citation>
    <scope>NUCLEOTIDE SEQUENCE [LARGE SCALE GENOMIC DNA]</scope>
    <source>
        <strain evidence="2 3">DSM 19097</strain>
    </source>
</reference>
<name>A0A6I2MJ20_9BACI</name>
<dbReference type="Gene3D" id="2.20.25.110">
    <property type="entry name" value="S-adenosyl-L-methionine-dependent methyltransferases"/>
    <property type="match status" value="1"/>
</dbReference>
<dbReference type="Gene3D" id="3.40.50.150">
    <property type="entry name" value="Vaccinia Virus protein VP39"/>
    <property type="match status" value="1"/>
</dbReference>
<evidence type="ECO:0000313" key="3">
    <source>
        <dbReference type="Proteomes" id="UP000441585"/>
    </source>
</evidence>
<evidence type="ECO:0000259" key="1">
    <source>
        <dbReference type="Pfam" id="PF13649"/>
    </source>
</evidence>
<dbReference type="RefSeq" id="WP_154319538.1">
    <property type="nucleotide sequence ID" value="NZ_CAJGAA010000011.1"/>
</dbReference>
<dbReference type="InterPro" id="IPR029063">
    <property type="entry name" value="SAM-dependent_MTases_sf"/>
</dbReference>
<sequence>MFSSYSRLATEVYDIDKPVGHSFGDIEYYRERLREVKGRILEPGTGSGRIYIPLLQDGLNIEGIDQSPEMLESCKKRCEERGISPVLREMDMSEMKLQRTYEAIIIPAGTFLLIEDRKKSILALKNFYDHLAAGGRLILDLYLQPDTALNEVKIKTWVTPEQNVITMESKRVEVNFLEQYSVSYLKYEKWQDGKLIDTELQRFAMRWYGVREFKLVLERLGFTDIVISADYTYGKAPVHAEQTITFEARKPESTYS</sequence>
<keyword evidence="2" id="KW-0808">Transferase</keyword>
<dbReference type="GO" id="GO:0008168">
    <property type="term" value="F:methyltransferase activity"/>
    <property type="evidence" value="ECO:0007669"/>
    <property type="project" value="UniProtKB-KW"/>
</dbReference>
<keyword evidence="3" id="KW-1185">Reference proteome</keyword>
<dbReference type="AlphaFoldDB" id="A0A6I2MJ20"/>
<dbReference type="EMBL" id="WKKF01000013">
    <property type="protein sequence ID" value="MRX56541.1"/>
    <property type="molecule type" value="Genomic_DNA"/>
</dbReference>
<keyword evidence="2" id="KW-0489">Methyltransferase</keyword>
<evidence type="ECO:0000313" key="2">
    <source>
        <dbReference type="EMBL" id="MRX56541.1"/>
    </source>
</evidence>
<dbReference type="Pfam" id="PF13649">
    <property type="entry name" value="Methyltransf_25"/>
    <property type="match status" value="1"/>
</dbReference>
<organism evidence="2 3">
    <name type="scientific">Metabacillus idriensis</name>
    <dbReference type="NCBI Taxonomy" id="324768"/>
    <lineage>
        <taxon>Bacteria</taxon>
        <taxon>Bacillati</taxon>
        <taxon>Bacillota</taxon>
        <taxon>Bacilli</taxon>
        <taxon>Bacillales</taxon>
        <taxon>Bacillaceae</taxon>
        <taxon>Metabacillus</taxon>
    </lineage>
</organism>
<dbReference type="GO" id="GO:0032259">
    <property type="term" value="P:methylation"/>
    <property type="evidence" value="ECO:0007669"/>
    <property type="project" value="UniProtKB-KW"/>
</dbReference>
<dbReference type="CDD" id="cd02440">
    <property type="entry name" value="AdoMet_MTases"/>
    <property type="match status" value="1"/>
</dbReference>
<dbReference type="Proteomes" id="UP000441585">
    <property type="component" value="Unassembled WGS sequence"/>
</dbReference>
<proteinExistence type="predicted"/>
<comment type="caution">
    <text evidence="2">The sequence shown here is derived from an EMBL/GenBank/DDBJ whole genome shotgun (WGS) entry which is preliminary data.</text>
</comment>